<sequence>MSGRQKALLGLLAVLLVALFAGAVGTGRDERGDPGARHGLVDRLGALGGERSAVDPATVSADCAEQTGRLVFSGSCLVRVADPGGLRTLVLRSARPFTVVAPAPGDADLTIRDEVEPASDGTGAVAKVAVDEATEVAVICPGLGGCTVTVAAS</sequence>
<dbReference type="AlphaFoldDB" id="A0A1C4XNA5"/>
<keyword evidence="1" id="KW-0732">Signal</keyword>
<accession>A0A1C4XNA5</accession>
<evidence type="ECO:0008006" key="4">
    <source>
        <dbReference type="Google" id="ProtNLM"/>
    </source>
</evidence>
<protein>
    <recommendedName>
        <fullName evidence="4">DUF4333 domain-containing protein</fullName>
    </recommendedName>
</protein>
<dbReference type="EMBL" id="LT607412">
    <property type="protein sequence ID" value="SCF09914.1"/>
    <property type="molecule type" value="Genomic_DNA"/>
</dbReference>
<feature type="chain" id="PRO_5008708270" description="DUF4333 domain-containing protein" evidence="1">
    <location>
        <begin position="24"/>
        <end position="153"/>
    </location>
</feature>
<name>A0A1C4XNA5_9ACTN</name>
<dbReference type="OrthoDB" id="3405151at2"/>
<proteinExistence type="predicted"/>
<dbReference type="RefSeq" id="WP_089020746.1">
    <property type="nucleotide sequence ID" value="NZ_LT607412.1"/>
</dbReference>
<dbReference type="Proteomes" id="UP000198243">
    <property type="component" value="Chromosome I"/>
</dbReference>
<keyword evidence="3" id="KW-1185">Reference proteome</keyword>
<evidence type="ECO:0000313" key="2">
    <source>
        <dbReference type="EMBL" id="SCF09914.1"/>
    </source>
</evidence>
<feature type="signal peptide" evidence="1">
    <location>
        <begin position="1"/>
        <end position="23"/>
    </location>
</feature>
<organism evidence="2 3">
    <name type="scientific">Micromonospora coriariae</name>
    <dbReference type="NCBI Taxonomy" id="285665"/>
    <lineage>
        <taxon>Bacteria</taxon>
        <taxon>Bacillati</taxon>
        <taxon>Actinomycetota</taxon>
        <taxon>Actinomycetes</taxon>
        <taxon>Micromonosporales</taxon>
        <taxon>Micromonosporaceae</taxon>
        <taxon>Micromonospora</taxon>
    </lineage>
</organism>
<gene>
    <name evidence="2" type="ORF">GA0070607_5526</name>
</gene>
<evidence type="ECO:0000256" key="1">
    <source>
        <dbReference type="SAM" id="SignalP"/>
    </source>
</evidence>
<reference evidence="3" key="1">
    <citation type="submission" date="2016-06" db="EMBL/GenBank/DDBJ databases">
        <authorList>
            <person name="Varghese N."/>
            <person name="Submissions Spin"/>
        </authorList>
    </citation>
    <scope>NUCLEOTIDE SEQUENCE [LARGE SCALE GENOMIC DNA]</scope>
    <source>
        <strain evidence="3">DSM 44875</strain>
    </source>
</reference>
<evidence type="ECO:0000313" key="3">
    <source>
        <dbReference type="Proteomes" id="UP000198243"/>
    </source>
</evidence>